<dbReference type="WBParaSite" id="SCUD_0000754401-mRNA-1">
    <property type="protein sequence ID" value="SCUD_0000754401-mRNA-1"/>
    <property type="gene ID" value="SCUD_0000754401"/>
</dbReference>
<sequence>MHVTNPKQEGALFVNSTANHYLSSFILCIVSCGLEYELYSTKTPAAFRPPTNTSSIITKPTFNTKQTSVSITSPLIHRLNKPTPVDPPLHHHHHHHHHQHHHHDTSLLKTSLSLPPLAQPCNVNAIENMNRSLVTNHLQQMNLSKLKTQRWVVASSGIHDARFVLFGTRQQDVPASQSRCSLWDLNSVPFASNAIALST</sequence>
<dbReference type="Proteomes" id="UP000279833">
    <property type="component" value="Unassembled WGS sequence"/>
</dbReference>
<feature type="compositionally biased region" description="Basic residues" evidence="1">
    <location>
        <begin position="90"/>
        <end position="103"/>
    </location>
</feature>
<evidence type="ECO:0000313" key="2">
    <source>
        <dbReference type="EMBL" id="VDP26650.1"/>
    </source>
</evidence>
<accession>A0A183JXU6</accession>
<proteinExistence type="predicted"/>
<keyword evidence="3" id="KW-1185">Reference proteome</keyword>
<dbReference type="EMBL" id="UZAK01032379">
    <property type="protein sequence ID" value="VDP26650.1"/>
    <property type="molecule type" value="Genomic_DNA"/>
</dbReference>
<name>A0A183JXU6_9TREM</name>
<dbReference type="AlphaFoldDB" id="A0A183JXU6"/>
<organism evidence="4">
    <name type="scientific">Schistosoma curassoni</name>
    <dbReference type="NCBI Taxonomy" id="6186"/>
    <lineage>
        <taxon>Eukaryota</taxon>
        <taxon>Metazoa</taxon>
        <taxon>Spiralia</taxon>
        <taxon>Lophotrochozoa</taxon>
        <taxon>Platyhelminthes</taxon>
        <taxon>Trematoda</taxon>
        <taxon>Digenea</taxon>
        <taxon>Strigeidida</taxon>
        <taxon>Schistosomatoidea</taxon>
        <taxon>Schistosomatidae</taxon>
        <taxon>Schistosoma</taxon>
    </lineage>
</organism>
<evidence type="ECO:0000256" key="1">
    <source>
        <dbReference type="SAM" id="MobiDB-lite"/>
    </source>
</evidence>
<reference evidence="4" key="1">
    <citation type="submission" date="2016-06" db="UniProtKB">
        <authorList>
            <consortium name="WormBaseParasite"/>
        </authorList>
    </citation>
    <scope>IDENTIFICATION</scope>
</reference>
<reference evidence="2 3" key="2">
    <citation type="submission" date="2018-11" db="EMBL/GenBank/DDBJ databases">
        <authorList>
            <consortium name="Pathogen Informatics"/>
        </authorList>
    </citation>
    <scope>NUCLEOTIDE SEQUENCE [LARGE SCALE GENOMIC DNA]</scope>
    <source>
        <strain evidence="2">Dakar</strain>
        <strain evidence="3">Dakar, Senegal</strain>
    </source>
</reference>
<protein>
    <submittedName>
        <fullName evidence="4">WD_REPEATS_REGION domain-containing protein</fullName>
    </submittedName>
</protein>
<gene>
    <name evidence="2" type="ORF">SCUD_LOCUS7544</name>
</gene>
<evidence type="ECO:0000313" key="3">
    <source>
        <dbReference type="Proteomes" id="UP000279833"/>
    </source>
</evidence>
<feature type="region of interest" description="Disordered" evidence="1">
    <location>
        <begin position="80"/>
        <end position="105"/>
    </location>
</feature>
<evidence type="ECO:0000313" key="4">
    <source>
        <dbReference type="WBParaSite" id="SCUD_0000754401-mRNA-1"/>
    </source>
</evidence>